<gene>
    <name evidence="7" type="ORF">L484_012692</name>
</gene>
<dbReference type="eggNOG" id="ENOG502QU5G">
    <property type="taxonomic scope" value="Eukaryota"/>
</dbReference>
<protein>
    <recommendedName>
        <fullName evidence="6">UBZ4-type domain-containing protein</fullName>
    </recommendedName>
</protein>
<keyword evidence="4" id="KW-0862">Zinc</keyword>
<evidence type="ECO:0000259" key="6">
    <source>
        <dbReference type="SMART" id="SM00734"/>
    </source>
</evidence>
<dbReference type="EMBL" id="KE345595">
    <property type="protein sequence ID" value="EXC08238.1"/>
    <property type="molecule type" value="Genomic_DNA"/>
</dbReference>
<dbReference type="Proteomes" id="UP000030645">
    <property type="component" value="Unassembled WGS sequence"/>
</dbReference>
<keyword evidence="3" id="KW-0863">Zinc-finger</keyword>
<dbReference type="InterPro" id="IPR006642">
    <property type="entry name" value="Rad18_UBZ4"/>
</dbReference>
<name>W9S1C7_9ROSA</name>
<evidence type="ECO:0000256" key="4">
    <source>
        <dbReference type="ARBA" id="ARBA00022833"/>
    </source>
</evidence>
<keyword evidence="5" id="KW-0234">DNA repair</keyword>
<evidence type="ECO:0000256" key="5">
    <source>
        <dbReference type="ARBA" id="ARBA00023204"/>
    </source>
</evidence>
<keyword evidence="1" id="KW-0479">Metal-binding</keyword>
<keyword evidence="8" id="KW-1185">Reference proteome</keyword>
<reference evidence="8" key="1">
    <citation type="submission" date="2013-01" db="EMBL/GenBank/DDBJ databases">
        <title>Draft Genome Sequence of a Mulberry Tree, Morus notabilis C.K. Schneid.</title>
        <authorList>
            <person name="He N."/>
            <person name="Zhao S."/>
        </authorList>
    </citation>
    <scope>NUCLEOTIDE SEQUENCE</scope>
</reference>
<evidence type="ECO:0000313" key="7">
    <source>
        <dbReference type="EMBL" id="EXC08238.1"/>
    </source>
</evidence>
<evidence type="ECO:0000256" key="1">
    <source>
        <dbReference type="ARBA" id="ARBA00022723"/>
    </source>
</evidence>
<proteinExistence type="predicted"/>
<sequence length="1240" mass="138872">MAVAFEGFSIREYTAKMRSVDVAKCWPFPEELMKIRREEDGEEEAVEEEKTVLPPMSVVKFKWWSHELGRLRSQSGEKSAVADEKSAAAAAAELVCPVCQVFAAATVNAVNAHIDECLVADRAAKADRRIIRNSCNVSNHSNNKASKAKSKPRKKRSIMEIFAVAPQIDAIENASEASEKEEDIEDEEADENENALVDDFKVLMSVSSRSSGPTIKKSKNVMKAKKRKKEKKRVMVEENNSLGVSYKIRESNKKLKKKKKMLNKKKSVDGSIATKRNAQNLKLQNHVNIAKKLKKRFAIDILSSDSVRGKKTTTKCLSTQEKQNVDEPLKLIARNQEPIFPIRSILKNHTSNDQKSTIRNMQRDSEANPCSLQLSEWHVRFSGKDDIFGPMKKDFYSSEQNVGNLLSDRLAASPEKFQSADNRMVAMEVTRSEDDTSVGIDYRTEAHTIIAREQSADIPHVEIPSSPRLPINIQEKTELLREKSTLPQERQFYENNLRRFDQGYASPARRPPFTCLSTLFPPFGGSSGNTQIGGSASSTFNSTGKLINHVQDPIHRVADITPRENISPYSQPLSCFTANETASNRLQFQSQPSEELVNAHTLCCRPFCHLPPMDLIGGLCSFPEWKQKEVVLRESCMDEDFFGLPLNSQGELIQSSSRSKLLFDEPRESNITAHSSSIFPARNLVWPRSTGDYLSVGKKNFEEREFLNDRGNQFLAQNYVKENPSLQVPARTYEQLQNQEISEMIHPKENSGKTSLNTSQPTMRLMGKDVPIGKSSKEMQGFEDGKVWTDTEIAVEHCTSGACLNSSPTKRNFQEWIPQMSGGQYKETVIQSLGIESEKCAQNHLLIKGPGPSFSHPYFDWQTNGAFESSNFGANRNPSSNLFPYAPLPTASRLFSRVPNFQDFFISGAEPVRLGSQLPVLSTPQNSCEHGHWRPAELSHRQNLPHFTDPGFEFPFLNPDSRVNVQSSWFENSKSLPPWLLHAKQQGKTPMISSQQGPIAASKNHQHISSRTNILNRPSIYHSAEACSYPCGPGTLHSQMNSSLGSATIVIPPLGPIISRVKPASAMNTGYRNRMKVKERLKSKAFGVKDLYPCKKTNKRLVTKSLDLVKPTRILNLEKQEKFSALARCSAQNLYSEMQRDIVGDDLHSNRVKDIGLECQRTETQDFGIGIAGNESSRVDIMARSGPIKLSAGAKHILKPNQNMDLDNFMPIHSTIPFAAATNVSMVPESQKKAAKIYRF</sequence>
<dbReference type="AlphaFoldDB" id="W9S1C7"/>
<feature type="domain" description="UBZ4-type" evidence="6">
    <location>
        <begin position="93"/>
        <end position="118"/>
    </location>
</feature>
<dbReference type="PANTHER" id="PTHR36892">
    <property type="entry name" value="OS01G0201800 PROTEIN"/>
    <property type="match status" value="1"/>
</dbReference>
<dbReference type="PANTHER" id="PTHR36892:SF1">
    <property type="entry name" value="OS05G0518200 PROTEIN"/>
    <property type="match status" value="1"/>
</dbReference>
<evidence type="ECO:0000256" key="3">
    <source>
        <dbReference type="ARBA" id="ARBA00022771"/>
    </source>
</evidence>
<evidence type="ECO:0000313" key="8">
    <source>
        <dbReference type="Proteomes" id="UP000030645"/>
    </source>
</evidence>
<dbReference type="GO" id="GO:0006281">
    <property type="term" value="P:DNA repair"/>
    <property type="evidence" value="ECO:0007669"/>
    <property type="project" value="UniProtKB-KW"/>
</dbReference>
<accession>W9S1C7</accession>
<dbReference type="SMART" id="SM00734">
    <property type="entry name" value="ZnF_Rad18"/>
    <property type="match status" value="1"/>
</dbReference>
<organism evidence="7 8">
    <name type="scientific">Morus notabilis</name>
    <dbReference type="NCBI Taxonomy" id="981085"/>
    <lineage>
        <taxon>Eukaryota</taxon>
        <taxon>Viridiplantae</taxon>
        <taxon>Streptophyta</taxon>
        <taxon>Embryophyta</taxon>
        <taxon>Tracheophyta</taxon>
        <taxon>Spermatophyta</taxon>
        <taxon>Magnoliopsida</taxon>
        <taxon>eudicotyledons</taxon>
        <taxon>Gunneridae</taxon>
        <taxon>Pentapetalae</taxon>
        <taxon>rosids</taxon>
        <taxon>fabids</taxon>
        <taxon>Rosales</taxon>
        <taxon>Moraceae</taxon>
        <taxon>Moreae</taxon>
        <taxon>Morus</taxon>
    </lineage>
</organism>
<keyword evidence="2" id="KW-0227">DNA damage</keyword>
<evidence type="ECO:0000256" key="2">
    <source>
        <dbReference type="ARBA" id="ARBA00022763"/>
    </source>
</evidence>
<dbReference type="GO" id="GO:0003677">
    <property type="term" value="F:DNA binding"/>
    <property type="evidence" value="ECO:0007669"/>
    <property type="project" value="InterPro"/>
</dbReference>
<dbReference type="GO" id="GO:0008270">
    <property type="term" value="F:zinc ion binding"/>
    <property type="evidence" value="ECO:0007669"/>
    <property type="project" value="UniProtKB-KW"/>
</dbReference>
<dbReference type="STRING" id="981085.W9S1C7"/>